<proteinExistence type="predicted"/>
<protein>
    <submittedName>
        <fullName evidence="2">Uncharacterized protein</fullName>
    </submittedName>
</protein>
<keyword evidence="4" id="KW-1185">Reference proteome</keyword>
<evidence type="ECO:0000313" key="3">
    <source>
        <dbReference type="Proteomes" id="UP001163283"/>
    </source>
</evidence>
<evidence type="ECO:0000313" key="4">
    <source>
        <dbReference type="Proteomes" id="UP001163632"/>
    </source>
</evidence>
<evidence type="ECO:0000313" key="1">
    <source>
        <dbReference type="EMBL" id="UZA02796.1"/>
    </source>
</evidence>
<dbReference type="AlphaFoldDB" id="A0AAQ2SZ79"/>
<dbReference type="KEGG" id="mboi:DQF64_01830"/>
<dbReference type="GeneID" id="77187580"/>
<accession>A0AAQ2SZ79</accession>
<evidence type="ECO:0000313" key="2">
    <source>
        <dbReference type="EMBL" id="UZA52007.1"/>
    </source>
</evidence>
<dbReference type="Proteomes" id="UP001163283">
    <property type="component" value="Chromosome"/>
</dbReference>
<dbReference type="EMBL" id="CP087781">
    <property type="protein sequence ID" value="UZA52007.1"/>
    <property type="molecule type" value="Genomic_DNA"/>
</dbReference>
<gene>
    <name evidence="1" type="ORF">LP092_12770</name>
    <name evidence="2" type="ORF">LP129_02250</name>
</gene>
<name>A0AAQ2SZ79_MORBO</name>
<dbReference type="Proteomes" id="UP001163632">
    <property type="component" value="Chromosome"/>
</dbReference>
<dbReference type="EMBL" id="CP087830">
    <property type="protein sequence ID" value="UZA02796.1"/>
    <property type="molecule type" value="Genomic_DNA"/>
</dbReference>
<sequence length="205" mass="21526">MLATAIIGATISTASADTISGDVDLQVKLPEILVLYHWEKAGIEFGANKYNLPTGKGEGTYDFGIGRIDVTDTNGGTSAGVTGQEMNTATVPNARADAQVIPVTLKNSWAVRTLTESGTVTLKIANTQGADVHTLSKDGIKSDITTKEVKVKTDTVGANSEITLPSKWEVTKGDITFDLDLSKAKLAGLHESNGETFTLTLTGAK</sequence>
<dbReference type="RefSeq" id="WP_078274443.1">
    <property type="nucleotide sequence ID" value="NZ_CP030241.1"/>
</dbReference>
<reference evidence="2 3" key="1">
    <citation type="journal article" date="2022" name="BMC Microbiol.">
        <title>Whole genome sequencing of Moraxella bovis strains from North America reveals two genotypes with different genetic determinants.</title>
        <authorList>
            <person name="Wynn E.L."/>
            <person name="Hille M.M."/>
            <person name="Loy J.D."/>
            <person name="Schuller G."/>
            <person name="Kuhn K.L."/>
            <person name="Dickey A.M."/>
            <person name="Bono J.L."/>
            <person name="Clawson M.L."/>
        </authorList>
    </citation>
    <scope>NUCLEOTIDE SEQUENCE [LARGE SCALE GENOMIC DNA]</scope>
    <source>
        <strain evidence="1">SAM102599</strain>
        <strain evidence="2 3">SAM57978</strain>
    </source>
</reference>
<organism evidence="2 3">
    <name type="scientific">Moraxella bovis</name>
    <dbReference type="NCBI Taxonomy" id="476"/>
    <lineage>
        <taxon>Bacteria</taxon>
        <taxon>Pseudomonadati</taxon>
        <taxon>Pseudomonadota</taxon>
        <taxon>Gammaproteobacteria</taxon>
        <taxon>Moraxellales</taxon>
        <taxon>Moraxellaceae</taxon>
        <taxon>Moraxella</taxon>
    </lineage>
</organism>